<evidence type="ECO:0000313" key="7">
    <source>
        <dbReference type="EMBL" id="KAL0278528.1"/>
    </source>
</evidence>
<evidence type="ECO:0000256" key="1">
    <source>
        <dbReference type="ARBA" id="ARBA00010066"/>
    </source>
</evidence>
<dbReference type="FunFam" id="1.20.5.2950:FF:000001">
    <property type="entry name" value="V-type proton ATPase subunit G"/>
    <property type="match status" value="1"/>
</dbReference>
<proteinExistence type="inferred from homology"/>
<dbReference type="Pfam" id="PF03179">
    <property type="entry name" value="V-ATPase_G"/>
    <property type="match status" value="1"/>
</dbReference>
<comment type="function">
    <text evidence="5">Subunit of the V1 complex of vacuolar(H+)-ATPase (V-ATPase), a multisubunit enzyme composed of a peripheral complex (V1) that hydrolyzes ATP and a membrane integral complex (V0) that translocates protons. V-ATPase is responsible for acidifying and maintaining the pH of intracellular compartments and in some cell types, is targeted to the plasma membrane, where it is responsible for acidifying the extracellular environment.</text>
</comment>
<evidence type="ECO:0000256" key="3">
    <source>
        <dbReference type="ARBA" id="ARBA00022781"/>
    </source>
</evidence>
<evidence type="ECO:0000256" key="4">
    <source>
        <dbReference type="ARBA" id="ARBA00023065"/>
    </source>
</evidence>
<dbReference type="AlphaFoldDB" id="A0AAW2I9U1"/>
<keyword evidence="3 5" id="KW-0375">Hydrogen ion transport</keyword>
<dbReference type="GO" id="GO:0046961">
    <property type="term" value="F:proton-transporting ATPase activity, rotational mechanism"/>
    <property type="evidence" value="ECO:0007669"/>
    <property type="project" value="InterPro"/>
</dbReference>
<organism evidence="7">
    <name type="scientific">Menopon gallinae</name>
    <name type="common">poultry shaft louse</name>
    <dbReference type="NCBI Taxonomy" id="328185"/>
    <lineage>
        <taxon>Eukaryota</taxon>
        <taxon>Metazoa</taxon>
        <taxon>Ecdysozoa</taxon>
        <taxon>Arthropoda</taxon>
        <taxon>Hexapoda</taxon>
        <taxon>Insecta</taxon>
        <taxon>Pterygota</taxon>
        <taxon>Neoptera</taxon>
        <taxon>Paraneoptera</taxon>
        <taxon>Psocodea</taxon>
        <taxon>Troctomorpha</taxon>
        <taxon>Phthiraptera</taxon>
        <taxon>Amblycera</taxon>
        <taxon>Menoponidae</taxon>
        <taxon>Menopon</taxon>
    </lineage>
</organism>
<dbReference type="EMBL" id="JARGDH010000001">
    <property type="protein sequence ID" value="KAL0278528.1"/>
    <property type="molecule type" value="Genomic_DNA"/>
</dbReference>
<keyword evidence="4 5" id="KW-0406">Ion transport</keyword>
<comment type="subunit">
    <text evidence="5">V-ATPase is a heteromultimeric enzyme made up of two complexes: the ATP-hydrolytic V1 complex and the proton translocation V0 complex.</text>
</comment>
<feature type="region of interest" description="Disordered" evidence="6">
    <location>
        <begin position="23"/>
        <end position="45"/>
    </location>
</feature>
<evidence type="ECO:0000256" key="5">
    <source>
        <dbReference type="RuleBase" id="RU364019"/>
    </source>
</evidence>
<comment type="caution">
    <text evidence="7">The sequence shown here is derived from an EMBL/GenBank/DDBJ whole genome shotgun (WGS) entry which is preliminary data.</text>
</comment>
<dbReference type="PANTHER" id="PTHR12713:SF11">
    <property type="entry name" value="V-TYPE PROTON ATPASE SUBUNIT G"/>
    <property type="match status" value="1"/>
</dbReference>
<keyword evidence="2 5" id="KW-0813">Transport</keyword>
<comment type="similarity">
    <text evidence="1 5">Belongs to the V-ATPase G subunit family.</text>
</comment>
<feature type="compositionally biased region" description="Basic and acidic residues" evidence="6">
    <location>
        <begin position="35"/>
        <end position="45"/>
    </location>
</feature>
<dbReference type="GO" id="GO:0016887">
    <property type="term" value="F:ATP hydrolysis activity"/>
    <property type="evidence" value="ECO:0007669"/>
    <property type="project" value="TreeGrafter"/>
</dbReference>
<protein>
    <recommendedName>
        <fullName evidence="5">V-type proton ATPase subunit G</fullName>
    </recommendedName>
</protein>
<accession>A0AAW2I9U1</accession>
<dbReference type="NCBIfam" id="TIGR01147">
    <property type="entry name" value="V_ATP_synt_G"/>
    <property type="match status" value="1"/>
</dbReference>
<dbReference type="Gene3D" id="1.20.5.2950">
    <property type="match status" value="1"/>
</dbReference>
<evidence type="ECO:0000256" key="6">
    <source>
        <dbReference type="SAM" id="MobiDB-lite"/>
    </source>
</evidence>
<sequence length="118" mass="13680">MASQTQGIQQLLAAEKRAAEKVSEARKRKARRLKQAKEEAQDEIEKYRQEREKQFREFEAKHMGSKEDVAARIEADAKGKIDEMNKAVALAKETVIQQILNLVYDIKPQLHKNFKVEE</sequence>
<dbReference type="GO" id="GO:0097401">
    <property type="term" value="P:synaptic vesicle lumen acidification"/>
    <property type="evidence" value="ECO:0007669"/>
    <property type="project" value="TreeGrafter"/>
</dbReference>
<dbReference type="GO" id="GO:0098793">
    <property type="term" value="C:presynapse"/>
    <property type="evidence" value="ECO:0007669"/>
    <property type="project" value="GOC"/>
</dbReference>
<reference evidence="7" key="1">
    <citation type="journal article" date="2024" name="Gigascience">
        <title>Chromosome-level genome of the poultry shaft louse Menopon gallinae provides insight into the host-switching and adaptive evolution of parasitic lice.</title>
        <authorList>
            <person name="Xu Y."/>
            <person name="Ma L."/>
            <person name="Liu S."/>
            <person name="Liang Y."/>
            <person name="Liu Q."/>
            <person name="He Z."/>
            <person name="Tian L."/>
            <person name="Duan Y."/>
            <person name="Cai W."/>
            <person name="Li H."/>
            <person name="Song F."/>
        </authorList>
    </citation>
    <scope>NUCLEOTIDE SEQUENCE</scope>
    <source>
        <strain evidence="7">Cailab_2023a</strain>
    </source>
</reference>
<dbReference type="PANTHER" id="PTHR12713">
    <property type="entry name" value="VACUOLAR ATP SYNTHASE SUBUNIT G"/>
    <property type="match status" value="1"/>
</dbReference>
<evidence type="ECO:0000256" key="2">
    <source>
        <dbReference type="ARBA" id="ARBA00022448"/>
    </source>
</evidence>
<name>A0AAW2I9U1_9NEOP</name>
<gene>
    <name evidence="7" type="ORF">PYX00_000333</name>
</gene>
<dbReference type="InterPro" id="IPR005124">
    <property type="entry name" value="V-ATPase_G"/>
</dbReference>
<dbReference type="GO" id="GO:0000221">
    <property type="term" value="C:vacuolar proton-transporting V-type ATPase, V1 domain"/>
    <property type="evidence" value="ECO:0007669"/>
    <property type="project" value="TreeGrafter"/>
</dbReference>